<feature type="non-terminal residue" evidence="1">
    <location>
        <position position="1"/>
    </location>
</feature>
<accession>X0TX19</accession>
<dbReference type="EMBL" id="BARS01011601">
    <property type="protein sequence ID" value="GAF91716.1"/>
    <property type="molecule type" value="Genomic_DNA"/>
</dbReference>
<reference evidence="1" key="1">
    <citation type="journal article" date="2014" name="Front. Microbiol.">
        <title>High frequency of phylogenetically diverse reductive dehalogenase-homologous genes in deep subseafloor sedimentary metagenomes.</title>
        <authorList>
            <person name="Kawai M."/>
            <person name="Futagami T."/>
            <person name="Toyoda A."/>
            <person name="Takaki Y."/>
            <person name="Nishi S."/>
            <person name="Hori S."/>
            <person name="Arai W."/>
            <person name="Tsubouchi T."/>
            <person name="Morono Y."/>
            <person name="Uchiyama I."/>
            <person name="Ito T."/>
            <person name="Fujiyama A."/>
            <person name="Inagaki F."/>
            <person name="Takami H."/>
        </authorList>
    </citation>
    <scope>NUCLEOTIDE SEQUENCE</scope>
    <source>
        <strain evidence="1">Expedition CK06-06</strain>
    </source>
</reference>
<dbReference type="AlphaFoldDB" id="X0TX19"/>
<sequence length="68" mass="7639">HNPQLVLVPEKSATRRWKKIKVAFGNHQPGIDLSQIVHLGLEFGFSTVQNPAQSTLYVKDITIEDVNN</sequence>
<protein>
    <submittedName>
        <fullName evidence="1">Uncharacterized protein</fullName>
    </submittedName>
</protein>
<comment type="caution">
    <text evidence="1">The sequence shown here is derived from an EMBL/GenBank/DDBJ whole genome shotgun (WGS) entry which is preliminary data.</text>
</comment>
<evidence type="ECO:0000313" key="1">
    <source>
        <dbReference type="EMBL" id="GAF91716.1"/>
    </source>
</evidence>
<name>X0TX19_9ZZZZ</name>
<gene>
    <name evidence="1" type="ORF">S01H1_21040</name>
</gene>
<proteinExistence type="predicted"/>
<organism evidence="1">
    <name type="scientific">marine sediment metagenome</name>
    <dbReference type="NCBI Taxonomy" id="412755"/>
    <lineage>
        <taxon>unclassified sequences</taxon>
        <taxon>metagenomes</taxon>
        <taxon>ecological metagenomes</taxon>
    </lineage>
</organism>